<dbReference type="InterPro" id="IPR038425">
    <property type="entry name" value="GAT_sf"/>
</dbReference>
<dbReference type="Proteomes" id="UP000053958">
    <property type="component" value="Unassembled WGS sequence"/>
</dbReference>
<dbReference type="GO" id="GO:0051666">
    <property type="term" value="P:actin cortical patch localization"/>
    <property type="evidence" value="ECO:0007669"/>
    <property type="project" value="TreeGrafter"/>
</dbReference>
<dbReference type="Gene3D" id="1.20.58.160">
    <property type="match status" value="1"/>
</dbReference>
<feature type="compositionally biased region" description="Low complexity" evidence="1">
    <location>
        <begin position="313"/>
        <end position="333"/>
    </location>
</feature>
<dbReference type="PANTHER" id="PTHR47789:SF1">
    <property type="entry name" value="LAS SEVENTEEN-BINDING PROTEIN 5"/>
    <property type="match status" value="1"/>
</dbReference>
<dbReference type="GeneID" id="25320415"/>
<dbReference type="InterPro" id="IPR008942">
    <property type="entry name" value="ENTH_VHS"/>
</dbReference>
<dbReference type="GO" id="GO:0043130">
    <property type="term" value="F:ubiquitin binding"/>
    <property type="evidence" value="ECO:0007669"/>
    <property type="project" value="InterPro"/>
</dbReference>
<dbReference type="STRING" id="1408163.A0A0F4YHY8"/>
<proteinExistence type="predicted"/>
<dbReference type="Pfam" id="PF03127">
    <property type="entry name" value="GAT"/>
    <property type="match status" value="1"/>
</dbReference>
<evidence type="ECO:0000313" key="4">
    <source>
        <dbReference type="Proteomes" id="UP000053958"/>
    </source>
</evidence>
<dbReference type="GO" id="GO:0035091">
    <property type="term" value="F:phosphatidylinositol binding"/>
    <property type="evidence" value="ECO:0007669"/>
    <property type="project" value="InterPro"/>
</dbReference>
<comment type="caution">
    <text evidence="3">The sequence shown here is derived from an EMBL/GenBank/DDBJ whole genome shotgun (WGS) entry which is preliminary data.</text>
</comment>
<dbReference type="InterPro" id="IPR045007">
    <property type="entry name" value="LSB5"/>
</dbReference>
<dbReference type="CDD" id="cd21383">
    <property type="entry name" value="GAT_GGA_Tom1-like"/>
    <property type="match status" value="1"/>
</dbReference>
<keyword evidence="4" id="KW-1185">Reference proteome</keyword>
<feature type="compositionally biased region" description="Polar residues" evidence="1">
    <location>
        <begin position="1"/>
        <end position="15"/>
    </location>
</feature>
<dbReference type="EMBL" id="LASV01000531">
    <property type="protein sequence ID" value="KKA17902.1"/>
    <property type="molecule type" value="Genomic_DNA"/>
</dbReference>
<feature type="region of interest" description="Disordered" evidence="1">
    <location>
        <begin position="309"/>
        <end position="375"/>
    </location>
</feature>
<dbReference type="SUPFAM" id="SSF89009">
    <property type="entry name" value="GAT-like domain"/>
    <property type="match status" value="1"/>
</dbReference>
<accession>A0A0F4YHY8</accession>
<dbReference type="InterPro" id="IPR004152">
    <property type="entry name" value="GAT_dom"/>
</dbReference>
<dbReference type="RefSeq" id="XP_013324514.1">
    <property type="nucleotide sequence ID" value="XM_013469060.1"/>
</dbReference>
<evidence type="ECO:0000259" key="2">
    <source>
        <dbReference type="PROSITE" id="PS50909"/>
    </source>
</evidence>
<dbReference type="OrthoDB" id="5393057at2759"/>
<sequence>MRRMLSSFNRRALSQTRDDADESPEAIILREVAADVGDLQKAFCESDRGANGAVGASHLLQTGDCVLMPCLQAEDYVHLPAIVEAAESSPDAAREAALRIRRYLASPSKPRGLAQYNAIMLIRILATNPGPTFTRNLDDKFVATVKQLLRDGRDMAALQILRETLDSFEKHKSADEGLAPLIAMWKKEKERIAKAYGRPPPGAFASAPRHHRPKVLPPPDELAARISEARTSATLLIQLAQSTPPTEVPTNDLMKEFSERCQAASRSIQGYMECDNPPPDEDTLLTLIETNDQLSVALSRYQRAVLNSRKALSNGNNNSNSTSTSNSNSNSSSPGPETRDRPLPAPPGEARPVRASVPAPALSSPPPPPARPRTTRYEYNPEEFQVQNPFADPVTRTNTMNVFVDLTHKSTCSISYLPSVCLSIDILYYLGRQP</sequence>
<dbReference type="GO" id="GO:0006897">
    <property type="term" value="P:endocytosis"/>
    <property type="evidence" value="ECO:0007669"/>
    <property type="project" value="InterPro"/>
</dbReference>
<dbReference type="PANTHER" id="PTHR47789">
    <property type="entry name" value="LAS SEVENTEEN-BINDING PROTEIN 5"/>
    <property type="match status" value="1"/>
</dbReference>
<name>A0A0F4YHY8_RASE3</name>
<feature type="region of interest" description="Disordered" evidence="1">
    <location>
        <begin position="1"/>
        <end position="20"/>
    </location>
</feature>
<evidence type="ECO:0000256" key="1">
    <source>
        <dbReference type="SAM" id="MobiDB-lite"/>
    </source>
</evidence>
<dbReference type="PROSITE" id="PS50909">
    <property type="entry name" value="GAT"/>
    <property type="match status" value="1"/>
</dbReference>
<evidence type="ECO:0000313" key="3">
    <source>
        <dbReference type="EMBL" id="KKA17902.1"/>
    </source>
</evidence>
<protein>
    <submittedName>
        <fullName evidence="3">GAT domain-containing protein</fullName>
    </submittedName>
</protein>
<organism evidence="3 4">
    <name type="scientific">Rasamsonia emersonii (strain ATCC 16479 / CBS 393.64 / IMI 116815)</name>
    <dbReference type="NCBI Taxonomy" id="1408163"/>
    <lineage>
        <taxon>Eukaryota</taxon>
        <taxon>Fungi</taxon>
        <taxon>Dikarya</taxon>
        <taxon>Ascomycota</taxon>
        <taxon>Pezizomycotina</taxon>
        <taxon>Eurotiomycetes</taxon>
        <taxon>Eurotiomycetidae</taxon>
        <taxon>Eurotiales</taxon>
        <taxon>Trichocomaceae</taxon>
        <taxon>Rasamsonia</taxon>
    </lineage>
</organism>
<feature type="domain" description="GAT" evidence="2">
    <location>
        <begin position="217"/>
        <end position="306"/>
    </location>
</feature>
<reference evidence="3 4" key="1">
    <citation type="submission" date="2015-04" db="EMBL/GenBank/DDBJ databases">
        <authorList>
            <person name="Heijne W.H."/>
            <person name="Fedorova N.D."/>
            <person name="Nierman W.C."/>
            <person name="Vollebregt A.W."/>
            <person name="Zhao Z."/>
            <person name="Wu L."/>
            <person name="Kumar M."/>
            <person name="Stam H."/>
            <person name="van den Berg M.A."/>
            <person name="Pel H.J."/>
        </authorList>
    </citation>
    <scope>NUCLEOTIDE SEQUENCE [LARGE SCALE GENOMIC DNA]</scope>
    <source>
        <strain evidence="3 4">CBS 393.64</strain>
    </source>
</reference>
<gene>
    <name evidence="3" type="ORF">T310_8155</name>
</gene>
<feature type="compositionally biased region" description="Low complexity" evidence="1">
    <location>
        <begin position="353"/>
        <end position="362"/>
    </location>
</feature>
<dbReference type="Gene3D" id="1.25.40.90">
    <property type="match status" value="1"/>
</dbReference>
<dbReference type="GO" id="GO:0007015">
    <property type="term" value="P:actin filament organization"/>
    <property type="evidence" value="ECO:0007669"/>
    <property type="project" value="InterPro"/>
</dbReference>
<dbReference type="GO" id="GO:0030479">
    <property type="term" value="C:actin cortical patch"/>
    <property type="evidence" value="ECO:0007669"/>
    <property type="project" value="TreeGrafter"/>
</dbReference>
<dbReference type="AlphaFoldDB" id="A0A0F4YHY8"/>